<dbReference type="AlphaFoldDB" id="T2ICJ7"/>
<reference evidence="1 2" key="2">
    <citation type="submission" date="2013-09" db="EMBL/GenBank/DDBJ databases">
        <title>Whole genome comparison of six Crocosphaera watsonii strains with differing phenotypes.</title>
        <authorList>
            <person name="Bench S.R."/>
            <person name="Heller P."/>
            <person name="Frank I."/>
            <person name="Arciniega M."/>
            <person name="Shilova I.N."/>
            <person name="Zehr J.P."/>
        </authorList>
    </citation>
    <scope>NUCLEOTIDE SEQUENCE [LARGE SCALE GENOMIC DNA]</scope>
    <source>
        <strain evidence="1 2">WH 8502</strain>
    </source>
</reference>
<accession>T2ICJ7</accession>
<proteinExistence type="predicted"/>
<evidence type="ECO:0000313" key="2">
    <source>
        <dbReference type="Proteomes" id="UP000018348"/>
    </source>
</evidence>
<sequence length="43" mass="5156">MIRYFVPLLHQTYLCPRQTYLVPIKTTFSETNLKKKARNINKS</sequence>
<name>T2ICJ7_CROWT</name>
<organism evidence="1 2">
    <name type="scientific">Crocosphaera watsonii WH 8502</name>
    <dbReference type="NCBI Taxonomy" id="423474"/>
    <lineage>
        <taxon>Bacteria</taxon>
        <taxon>Bacillati</taxon>
        <taxon>Cyanobacteriota</taxon>
        <taxon>Cyanophyceae</taxon>
        <taxon>Oscillatoriophycideae</taxon>
        <taxon>Chroococcales</taxon>
        <taxon>Aphanothecaceae</taxon>
        <taxon>Crocosphaera</taxon>
    </lineage>
</organism>
<dbReference type="Proteomes" id="UP000018348">
    <property type="component" value="Unassembled WGS sequence"/>
</dbReference>
<comment type="caution">
    <text evidence="1">The sequence shown here is derived from an EMBL/GenBank/DDBJ whole genome shotgun (WGS) entry which is preliminary data.</text>
</comment>
<evidence type="ECO:0000313" key="1">
    <source>
        <dbReference type="EMBL" id="CCQ50579.1"/>
    </source>
</evidence>
<gene>
    <name evidence="1" type="ORF">CWATWH8502_2035</name>
</gene>
<dbReference type="EMBL" id="CAQK01000323">
    <property type="protein sequence ID" value="CCQ50579.1"/>
    <property type="molecule type" value="Genomic_DNA"/>
</dbReference>
<reference evidence="1 2" key="1">
    <citation type="submission" date="2013-01" db="EMBL/GenBank/DDBJ databases">
        <authorList>
            <person name="Bench S."/>
        </authorList>
    </citation>
    <scope>NUCLEOTIDE SEQUENCE [LARGE SCALE GENOMIC DNA]</scope>
    <source>
        <strain evidence="1 2">WH 8502</strain>
    </source>
</reference>
<protein>
    <submittedName>
        <fullName evidence="1">Uncharacterized protein</fullName>
    </submittedName>
</protein>